<dbReference type="EMBL" id="QGDL01000004">
    <property type="protein sequence ID" value="PWJ30389.1"/>
    <property type="molecule type" value="Genomic_DNA"/>
</dbReference>
<evidence type="ECO:0000313" key="7">
    <source>
        <dbReference type="EMBL" id="PWJ30389.1"/>
    </source>
</evidence>
<keyword evidence="8" id="KW-1185">Reference proteome</keyword>
<dbReference type="GO" id="GO:0003723">
    <property type="term" value="F:RNA binding"/>
    <property type="evidence" value="ECO:0007669"/>
    <property type="project" value="InterPro"/>
</dbReference>
<gene>
    <name evidence="7" type="ORF">A8806_104259</name>
</gene>
<dbReference type="InterPro" id="IPR001789">
    <property type="entry name" value="Sig_transdc_resp-reg_receiver"/>
</dbReference>
<evidence type="ECO:0000313" key="8">
    <source>
        <dbReference type="Proteomes" id="UP000245845"/>
    </source>
</evidence>
<reference evidence="7 8" key="1">
    <citation type="submission" date="2018-05" db="EMBL/GenBank/DDBJ databases">
        <title>The Hungate 1000. A catalogue of reference genomes from the rumen microbiome.</title>
        <authorList>
            <person name="Kelly W."/>
        </authorList>
    </citation>
    <scope>NUCLEOTIDE SEQUENCE [LARGE SCALE GENOMIC DNA]</scope>
    <source>
        <strain evidence="7 8">NLAE-zl-C242</strain>
    </source>
</reference>
<evidence type="ECO:0000256" key="1">
    <source>
        <dbReference type="ARBA" id="ARBA00018672"/>
    </source>
</evidence>
<accession>A0A2Y9BGH4</accession>
<dbReference type="PANTHER" id="PTHR44591">
    <property type="entry name" value="STRESS RESPONSE REGULATOR PROTEIN 1"/>
    <property type="match status" value="1"/>
</dbReference>
<dbReference type="SUPFAM" id="SSF52172">
    <property type="entry name" value="CheY-like"/>
    <property type="match status" value="1"/>
</dbReference>
<feature type="domain" description="ANTAR" evidence="6">
    <location>
        <begin position="127"/>
        <end position="188"/>
    </location>
</feature>
<evidence type="ECO:0000256" key="3">
    <source>
        <dbReference type="ARBA" id="ARBA00024867"/>
    </source>
</evidence>
<dbReference type="GO" id="GO:0000160">
    <property type="term" value="P:phosphorelay signal transduction system"/>
    <property type="evidence" value="ECO:0007669"/>
    <property type="project" value="InterPro"/>
</dbReference>
<protein>
    <recommendedName>
        <fullName evidence="1">Stage 0 sporulation protein A homolog</fullName>
    </recommendedName>
</protein>
<evidence type="ECO:0000256" key="4">
    <source>
        <dbReference type="PROSITE-ProRule" id="PRU00169"/>
    </source>
</evidence>
<proteinExistence type="predicted"/>
<evidence type="ECO:0000259" key="5">
    <source>
        <dbReference type="PROSITE" id="PS50110"/>
    </source>
</evidence>
<dbReference type="PIRSF" id="PIRSF036382">
    <property type="entry name" value="RR_antiterm"/>
    <property type="match status" value="1"/>
</dbReference>
<organism evidence="7 8">
    <name type="scientific">Faecalicatena orotica</name>
    <dbReference type="NCBI Taxonomy" id="1544"/>
    <lineage>
        <taxon>Bacteria</taxon>
        <taxon>Bacillati</taxon>
        <taxon>Bacillota</taxon>
        <taxon>Clostridia</taxon>
        <taxon>Lachnospirales</taxon>
        <taxon>Lachnospiraceae</taxon>
        <taxon>Faecalicatena</taxon>
    </lineage>
</organism>
<dbReference type="PROSITE" id="PS50921">
    <property type="entry name" value="ANTAR"/>
    <property type="match status" value="1"/>
</dbReference>
<feature type="modified residue" description="4-aspartylphosphate" evidence="4">
    <location>
        <position position="57"/>
    </location>
</feature>
<dbReference type="RefSeq" id="WP_109730814.1">
    <property type="nucleotide sequence ID" value="NZ_BAAACK010000019.1"/>
</dbReference>
<dbReference type="SMART" id="SM01012">
    <property type="entry name" value="ANTAR"/>
    <property type="match status" value="1"/>
</dbReference>
<dbReference type="InterPro" id="IPR011006">
    <property type="entry name" value="CheY-like_superfamily"/>
</dbReference>
<dbReference type="Gene3D" id="1.10.10.10">
    <property type="entry name" value="Winged helix-like DNA-binding domain superfamily/Winged helix DNA-binding domain"/>
    <property type="match status" value="1"/>
</dbReference>
<feature type="domain" description="Response regulatory" evidence="5">
    <location>
        <begin position="7"/>
        <end position="121"/>
    </location>
</feature>
<dbReference type="InterPro" id="IPR005561">
    <property type="entry name" value="ANTAR"/>
</dbReference>
<evidence type="ECO:0000259" key="6">
    <source>
        <dbReference type="PROSITE" id="PS50921"/>
    </source>
</evidence>
<dbReference type="InterPro" id="IPR008327">
    <property type="entry name" value="Sig_transdc_resp-reg_antiterm"/>
</dbReference>
<comment type="function">
    <text evidence="3">May play the central regulatory role in sporulation. It may be an element of the effector pathway responsible for the activation of sporulation genes in response to nutritional stress. Spo0A may act in concert with spo0H (a sigma factor) to control the expression of some genes that are critical to the sporulation process.</text>
</comment>
<dbReference type="Pfam" id="PF03861">
    <property type="entry name" value="ANTAR"/>
    <property type="match status" value="1"/>
</dbReference>
<name>A0A2Y9BGH4_9FIRM</name>
<dbReference type="Gene3D" id="3.40.50.2300">
    <property type="match status" value="1"/>
</dbReference>
<dbReference type="OrthoDB" id="9790669at2"/>
<dbReference type="PROSITE" id="PS50110">
    <property type="entry name" value="RESPONSE_REGULATORY"/>
    <property type="match status" value="1"/>
</dbReference>
<dbReference type="Proteomes" id="UP000245845">
    <property type="component" value="Unassembled WGS sequence"/>
</dbReference>
<dbReference type="Pfam" id="PF00072">
    <property type="entry name" value="Response_reg"/>
    <property type="match status" value="1"/>
</dbReference>
<evidence type="ECO:0000256" key="2">
    <source>
        <dbReference type="ARBA" id="ARBA00022553"/>
    </source>
</evidence>
<dbReference type="InterPro" id="IPR050595">
    <property type="entry name" value="Bact_response_regulator"/>
</dbReference>
<dbReference type="SMART" id="SM00448">
    <property type="entry name" value="REC"/>
    <property type="match status" value="1"/>
</dbReference>
<dbReference type="PANTHER" id="PTHR44591:SF3">
    <property type="entry name" value="RESPONSE REGULATORY DOMAIN-CONTAINING PROTEIN"/>
    <property type="match status" value="1"/>
</dbReference>
<sequence length="195" mass="22155">METKKLKVFIAEDEAVILTSFKLMVKEMGYSIAGSAANGKDALEKIQETEPDLILMDINLPERDGLSVLEEVNRNKVIPSIIVSGEFSGELVDRANEVGVFGYLLKPIDEKQLEVTIKVALRRFEEFKEMSDKHENLNMALKERKLVERAKGILMDRFGVKESEAMKQMQKKSRDKNKKLVVIAREIIDAEKLLS</sequence>
<comment type="caution">
    <text evidence="7">The sequence shown here is derived from an EMBL/GenBank/DDBJ whole genome shotgun (WGS) entry which is preliminary data.</text>
</comment>
<keyword evidence="2 4" id="KW-0597">Phosphoprotein</keyword>
<dbReference type="AlphaFoldDB" id="A0A2Y9BGH4"/>
<dbReference type="InterPro" id="IPR036388">
    <property type="entry name" value="WH-like_DNA-bd_sf"/>
</dbReference>